<keyword evidence="2" id="KW-1185">Reference proteome</keyword>
<comment type="caution">
    <text evidence="1">The sequence shown here is derived from an EMBL/GenBank/DDBJ whole genome shotgun (WGS) entry which is preliminary data.</text>
</comment>
<protein>
    <submittedName>
        <fullName evidence="1">Uncharacterized protein</fullName>
    </submittedName>
</protein>
<reference evidence="1 2" key="1">
    <citation type="submission" date="2021-08" db="EMBL/GenBank/DDBJ databases">
        <title>Rheinheimera aquimaris sp. nov., isolated from seawater of the East Sea in Korea.</title>
        <authorList>
            <person name="Kim K.H."/>
            <person name="Wenting R."/>
            <person name="Kim K.R."/>
            <person name="Jeon C.O."/>
        </authorList>
    </citation>
    <scope>NUCLEOTIDE SEQUENCE [LARGE SCALE GENOMIC DNA]</scope>
    <source>
        <strain evidence="1 2">MA-13</strain>
    </source>
</reference>
<dbReference type="RefSeq" id="WP_205312834.1">
    <property type="nucleotide sequence ID" value="NZ_JAERPS020000005.1"/>
</dbReference>
<name>A0ABS7XAW5_9GAMM</name>
<sequence>MNYAQRELFFINLKQQFSDIFQASKADKDNADLRLRTQGFIHAGELLELCSRTEVQQLMEQVHQDVFGVSIAERKPKEQTRRQQALKLGDYDYFDEPAFKRLR</sequence>
<gene>
    <name evidence="1" type="ORF">I4W93_013915</name>
</gene>
<accession>A0ABS7XAW5</accession>
<organism evidence="1 2">
    <name type="scientific">Rheinheimera maricola</name>
    <dbReference type="NCBI Taxonomy" id="2793282"/>
    <lineage>
        <taxon>Bacteria</taxon>
        <taxon>Pseudomonadati</taxon>
        <taxon>Pseudomonadota</taxon>
        <taxon>Gammaproteobacteria</taxon>
        <taxon>Chromatiales</taxon>
        <taxon>Chromatiaceae</taxon>
        <taxon>Rheinheimera</taxon>
    </lineage>
</organism>
<evidence type="ECO:0000313" key="1">
    <source>
        <dbReference type="EMBL" id="MBZ9612694.1"/>
    </source>
</evidence>
<dbReference type="Proteomes" id="UP000663814">
    <property type="component" value="Unassembled WGS sequence"/>
</dbReference>
<evidence type="ECO:0000313" key="2">
    <source>
        <dbReference type="Proteomes" id="UP000663814"/>
    </source>
</evidence>
<dbReference type="EMBL" id="JAERPS020000005">
    <property type="protein sequence ID" value="MBZ9612694.1"/>
    <property type="molecule type" value="Genomic_DNA"/>
</dbReference>
<proteinExistence type="predicted"/>